<dbReference type="EMBL" id="JABANM010005070">
    <property type="protein sequence ID" value="KAF4748237.1"/>
    <property type="molecule type" value="Genomic_DNA"/>
</dbReference>
<gene>
    <name evidence="2" type="ORF">FOZ62_014904</name>
</gene>
<proteinExistence type="predicted"/>
<name>A0A7J6TU04_PEROL</name>
<accession>A0A7J6TU04</accession>
<reference evidence="2 3" key="1">
    <citation type="submission" date="2020-04" db="EMBL/GenBank/DDBJ databases">
        <title>Perkinsus olseni comparative genomics.</title>
        <authorList>
            <person name="Bogema D.R."/>
        </authorList>
    </citation>
    <scope>NUCLEOTIDE SEQUENCE [LARGE SCALE GENOMIC DNA]</scope>
    <source>
        <strain evidence="2">ATCC PRA-205</strain>
    </source>
</reference>
<dbReference type="InterPro" id="IPR000477">
    <property type="entry name" value="RT_dom"/>
</dbReference>
<feature type="non-terminal residue" evidence="2">
    <location>
        <position position="1"/>
    </location>
</feature>
<dbReference type="InterPro" id="IPR043502">
    <property type="entry name" value="DNA/RNA_pol_sf"/>
</dbReference>
<evidence type="ECO:0000313" key="3">
    <source>
        <dbReference type="Proteomes" id="UP000574390"/>
    </source>
</evidence>
<evidence type="ECO:0000259" key="1">
    <source>
        <dbReference type="PROSITE" id="PS50878"/>
    </source>
</evidence>
<protein>
    <recommendedName>
        <fullName evidence="1">Reverse transcriptase domain-containing protein</fullName>
    </recommendedName>
</protein>
<comment type="caution">
    <text evidence="2">The sequence shown here is derived from an EMBL/GenBank/DDBJ whole genome shotgun (WGS) entry which is preliminary data.</text>
</comment>
<dbReference type="AlphaFoldDB" id="A0A7J6TU04"/>
<dbReference type="Proteomes" id="UP000574390">
    <property type="component" value="Unassembled WGS sequence"/>
</dbReference>
<evidence type="ECO:0000313" key="2">
    <source>
        <dbReference type="EMBL" id="KAF4748237.1"/>
    </source>
</evidence>
<sequence length="246" mass="26670">LLSHSLKEALEAGQILCYVDDILVWARTEEECRRLMKAVSLVLELAGAETPAHKRRGPSLEIDFVGMRLCQGYYTVAERSIQDLRQALNSRPTNLRGLRSKIGLAQFCRSLWSPDIPRGVGAANTLSHRLARFTDVIGQLSAKGAKANAKLEWDADMELDWQGLVTSMGAGVTHFHRAEDADGSLQFIIMVDSSSYAGAATLFRTSRPDTLGVLAEGGLNAAWGALRGLLRAAGVAPRVTHLSDDG</sequence>
<dbReference type="InterPro" id="IPR043128">
    <property type="entry name" value="Rev_trsase/Diguanyl_cyclase"/>
</dbReference>
<dbReference type="Gene3D" id="3.30.70.270">
    <property type="match status" value="1"/>
</dbReference>
<feature type="domain" description="Reverse transcriptase" evidence="1">
    <location>
        <begin position="1"/>
        <end position="69"/>
    </location>
</feature>
<organism evidence="2 3">
    <name type="scientific">Perkinsus olseni</name>
    <name type="common">Perkinsus atlanticus</name>
    <dbReference type="NCBI Taxonomy" id="32597"/>
    <lineage>
        <taxon>Eukaryota</taxon>
        <taxon>Sar</taxon>
        <taxon>Alveolata</taxon>
        <taxon>Perkinsozoa</taxon>
        <taxon>Perkinsea</taxon>
        <taxon>Perkinsida</taxon>
        <taxon>Perkinsidae</taxon>
        <taxon>Perkinsus</taxon>
    </lineage>
</organism>
<dbReference type="PROSITE" id="PS50878">
    <property type="entry name" value="RT_POL"/>
    <property type="match status" value="1"/>
</dbReference>
<dbReference type="SUPFAM" id="SSF56672">
    <property type="entry name" value="DNA/RNA polymerases"/>
    <property type="match status" value="1"/>
</dbReference>